<sequence length="314" mass="36231">MSACTNSEFENLSKENGVEQIGSLINVSFDFTGDYVDITETPLTSRAFAENAKTFYAIQIDEITYVKVMKGEEKVVKHYAYGIFSDIKNARVSLPEGEYIFSALIIEEREDTIFSRDGHYTRPFCMGGLFDSDYLEKPIVSEEFIKTDEFGLDLIDSDFTQETINSGIKMARLDRYYGTTEVELDDEEQISIDMDRYAFAITYNVTPPIDGTIKIKAPDFGRTFYEVEKDDNQVSQQYIYNAPLKEKDETYDLNIVILWERGSDELEEYKVEKTIKIERNKNYIFNIDMNSRDSEQTFDLNVNATLTDESITID</sequence>
<proteinExistence type="predicted"/>
<gene>
    <name evidence="1" type="ORF">Q4F26_05915</name>
</gene>
<dbReference type="AlphaFoldDB" id="A0AA43UDB7"/>
<protein>
    <submittedName>
        <fullName evidence="1">Uncharacterized protein</fullName>
    </submittedName>
</protein>
<dbReference type="Proteomes" id="UP001171751">
    <property type="component" value="Unassembled WGS sequence"/>
</dbReference>
<evidence type="ECO:0000313" key="2">
    <source>
        <dbReference type="Proteomes" id="UP001171751"/>
    </source>
</evidence>
<name>A0AA43UDB7_9LACT</name>
<evidence type="ECO:0000313" key="1">
    <source>
        <dbReference type="EMBL" id="MDO5457868.1"/>
    </source>
</evidence>
<comment type="caution">
    <text evidence="1">The sequence shown here is derived from an EMBL/GenBank/DDBJ whole genome shotgun (WGS) entry which is preliminary data.</text>
</comment>
<accession>A0AA43UDB7</accession>
<organism evidence="1 2">
    <name type="scientific">Atopococcus tabaci</name>
    <dbReference type="NCBI Taxonomy" id="269774"/>
    <lineage>
        <taxon>Bacteria</taxon>
        <taxon>Bacillati</taxon>
        <taxon>Bacillota</taxon>
        <taxon>Bacilli</taxon>
        <taxon>Lactobacillales</taxon>
        <taxon>Carnobacteriaceae</taxon>
        <taxon>Atopococcus</taxon>
    </lineage>
</organism>
<keyword evidence="2" id="KW-1185">Reference proteome</keyword>
<dbReference type="EMBL" id="JAUNQW010000029">
    <property type="protein sequence ID" value="MDO5457868.1"/>
    <property type="molecule type" value="Genomic_DNA"/>
</dbReference>
<reference evidence="1" key="1">
    <citation type="submission" date="2023-07" db="EMBL/GenBank/DDBJ databases">
        <title>Between Cages and Wild: Unraveling the Impact of Captivity on Animal Microbiomes and Antimicrobial Resistance.</title>
        <authorList>
            <person name="Schmartz G.P."/>
            <person name="Rehner J."/>
            <person name="Schuff M.J."/>
            <person name="Becker S.L."/>
            <person name="Kravczyk M."/>
            <person name="Gurevich A."/>
            <person name="Francke R."/>
            <person name="Mueller R."/>
            <person name="Keller V."/>
            <person name="Keller A."/>
        </authorList>
    </citation>
    <scope>NUCLEOTIDE SEQUENCE</scope>
    <source>
        <strain evidence="1">S39M_St_73</strain>
    </source>
</reference>